<name>A0A5K7XH01_9BACT</name>
<reference evidence="2" key="1">
    <citation type="submission" date="2019-10" db="EMBL/GenBank/DDBJ databases">
        <title>Lacipirellula parvula gen. nov., sp. nov., representing a lineage of planctomycetes widespread in freshwater anoxic habitats, and description of the family Lacipirellulaceae.</title>
        <authorList>
            <person name="Dedysh S.N."/>
            <person name="Kulichevskaya I.S."/>
            <person name="Beletsky A.V."/>
            <person name="Rakitin A.L."/>
            <person name="Mardanov A.V."/>
            <person name="Ivanova A.A."/>
            <person name="Saltykova V.X."/>
            <person name="Rijpstra W.I.C."/>
            <person name="Sinninghe Damste J.S."/>
            <person name="Ravin N.V."/>
        </authorList>
    </citation>
    <scope>NUCLEOTIDE SEQUENCE [LARGE SCALE GENOMIC DNA]</scope>
    <source>
        <strain evidence="2">PX69</strain>
    </source>
</reference>
<accession>A0A5K7XH01</accession>
<organism evidence="1 2">
    <name type="scientific">Lacipirellula parvula</name>
    <dbReference type="NCBI Taxonomy" id="2650471"/>
    <lineage>
        <taxon>Bacteria</taxon>
        <taxon>Pseudomonadati</taxon>
        <taxon>Planctomycetota</taxon>
        <taxon>Planctomycetia</taxon>
        <taxon>Pirellulales</taxon>
        <taxon>Lacipirellulaceae</taxon>
        <taxon>Lacipirellula</taxon>
    </lineage>
</organism>
<evidence type="ECO:0000313" key="1">
    <source>
        <dbReference type="EMBL" id="BBO33566.1"/>
    </source>
</evidence>
<keyword evidence="2" id="KW-1185">Reference proteome</keyword>
<dbReference type="EMBL" id="AP021861">
    <property type="protein sequence ID" value="BBO33566.1"/>
    <property type="molecule type" value="Genomic_DNA"/>
</dbReference>
<dbReference type="AlphaFoldDB" id="A0A5K7XH01"/>
<protein>
    <submittedName>
        <fullName evidence="1">Uncharacterized protein</fullName>
    </submittedName>
</protein>
<sequence length="60" mass="6467">MAPDISYTRIPAIDDSSLRVTASVLLGHRQAIELRFNSLFAVAIHRLPGSLAACACDGER</sequence>
<dbReference type="Proteomes" id="UP000326837">
    <property type="component" value="Chromosome"/>
</dbReference>
<gene>
    <name evidence="1" type="ORF">PLANPX_3178</name>
</gene>
<proteinExistence type="predicted"/>
<dbReference type="KEGG" id="lpav:PLANPX_3178"/>
<evidence type="ECO:0000313" key="2">
    <source>
        <dbReference type="Proteomes" id="UP000326837"/>
    </source>
</evidence>